<accession>A0A7U2I023</accession>
<dbReference type="EMBL" id="CP069030">
    <property type="protein sequence ID" value="QRC98265.1"/>
    <property type="molecule type" value="Genomic_DNA"/>
</dbReference>
<organism evidence="1 2">
    <name type="scientific">Phaeosphaeria nodorum (strain SN15 / ATCC MYA-4574 / FGSC 10173)</name>
    <name type="common">Glume blotch fungus</name>
    <name type="synonym">Parastagonospora nodorum</name>
    <dbReference type="NCBI Taxonomy" id="321614"/>
    <lineage>
        <taxon>Eukaryota</taxon>
        <taxon>Fungi</taxon>
        <taxon>Dikarya</taxon>
        <taxon>Ascomycota</taxon>
        <taxon>Pezizomycotina</taxon>
        <taxon>Dothideomycetes</taxon>
        <taxon>Pleosporomycetidae</taxon>
        <taxon>Pleosporales</taxon>
        <taxon>Pleosporineae</taxon>
        <taxon>Phaeosphaeriaceae</taxon>
        <taxon>Parastagonospora</taxon>
    </lineage>
</organism>
<keyword evidence="2" id="KW-1185">Reference proteome</keyword>
<evidence type="ECO:0000313" key="1">
    <source>
        <dbReference type="EMBL" id="QRC98265.1"/>
    </source>
</evidence>
<sequence length="58" mass="6663">MPGVRRVHIRFNRVVDVQSGMTEEEEEQMKEDEETITNWLRGSSVGKVEVTVSDEPSE</sequence>
<dbReference type="Proteomes" id="UP000663193">
    <property type="component" value="Chromosome 8"/>
</dbReference>
<proteinExistence type="predicted"/>
<gene>
    <name evidence="1" type="ORF">JI435_435540</name>
</gene>
<dbReference type="AlphaFoldDB" id="A0A7U2I023"/>
<protein>
    <submittedName>
        <fullName evidence="1">Uncharacterized protein</fullName>
    </submittedName>
</protein>
<reference evidence="2" key="1">
    <citation type="journal article" date="2021" name="BMC Genomics">
        <title>Chromosome-level genome assembly and manually-curated proteome of model necrotroph Parastagonospora nodorum Sn15 reveals a genome-wide trove of candidate effector homologs, and redundancy of virulence-related functions within an accessory chromosome.</title>
        <authorList>
            <person name="Bertazzoni S."/>
            <person name="Jones D.A.B."/>
            <person name="Phan H.T."/>
            <person name="Tan K.-C."/>
            <person name="Hane J.K."/>
        </authorList>
    </citation>
    <scope>NUCLEOTIDE SEQUENCE [LARGE SCALE GENOMIC DNA]</scope>
    <source>
        <strain evidence="2">SN15 / ATCC MYA-4574 / FGSC 10173)</strain>
    </source>
</reference>
<name>A0A7U2I023_PHANO</name>
<dbReference type="VEuPathDB" id="FungiDB:JI435_435540"/>
<evidence type="ECO:0000313" key="2">
    <source>
        <dbReference type="Proteomes" id="UP000663193"/>
    </source>
</evidence>